<evidence type="ECO:0000256" key="2">
    <source>
        <dbReference type="SAM" id="Phobius"/>
    </source>
</evidence>
<keyword evidence="2" id="KW-0812">Transmembrane</keyword>
<dbReference type="Pfam" id="PF13424">
    <property type="entry name" value="TPR_12"/>
    <property type="match status" value="1"/>
</dbReference>
<feature type="transmembrane region" description="Helical" evidence="2">
    <location>
        <begin position="88"/>
        <end position="111"/>
    </location>
</feature>
<dbReference type="Proteomes" id="UP001589568">
    <property type="component" value="Unassembled WGS sequence"/>
</dbReference>
<dbReference type="Pfam" id="PF13374">
    <property type="entry name" value="TPR_10"/>
    <property type="match status" value="1"/>
</dbReference>
<comment type="caution">
    <text evidence="3">The sequence shown here is derived from an EMBL/GenBank/DDBJ whole genome shotgun (WGS) entry which is preliminary data.</text>
</comment>
<dbReference type="InterPro" id="IPR027417">
    <property type="entry name" value="P-loop_NTPase"/>
</dbReference>
<dbReference type="EMBL" id="JBHMCF010000046">
    <property type="protein sequence ID" value="MFB9476100.1"/>
    <property type="molecule type" value="Genomic_DNA"/>
</dbReference>
<sequence length="1717" mass="186139">MRERGRPSGVLLAVSGVNALVAAFTGLVGNIVTGEKLPFGLEAFRGWAPNLLLAGLALVVVMALLQAMVGDRQRDEVGAPEEGDSRAWLWAVAAAGALAAGLVAARAVGWVPGEWQAASLVGAAVAGTATGGIVGGRYVWWRRRLKPLPEALRGLLERQRQEAASRHHYDYALGSAPPLLEIYVEQRADHLPTAAPVARAGAMTLAEMLAAGRHALVVADPGVGKSTAVARVLQEQAAWWLAARRSARPERAPYGPSIPISLPADLQGRSTLPDAMAAECGGGLDARWFRTPPPGARSWLVLIDGLDQILVTRERRAVLERLGQWIAQSPDHYRFMITTRPLLGSEVGLLGAPIDGYALQRFSEQGLRTFAERWAAYRGSRHVPGIERPITVETFLTSVAASKLTTLVRTPLIATITALLLEWSQETALPTGRAGLYDTYVQHLFGARRLDEAVSGTVFTADQEGERAWTWLRESLRTILEHVADHHLSPGTPPLVECAVECILERAPTGMFYAVPGWKAALPPVLTATSLVTLRDGALAFIHPSFAEYLAAGPRAGSFDLETWLADARGPDSRSLALFVLARLAERRPGTATADSLVELLLERGGADVNIAGAVVADGIGVRPELRRRVTGELFQRLRQEDQTTAEAVRVLADLTTDSDVMDRLAAFVTDQDNPDWVRADVAEALCGVARTTGVRLLRHVLGATGDAGLRHRILVLLIGYGEATDAERARAAGDALVFPDGDTSGDRAGEWYRHVAGSPHSLPRHRLYALVMLAYRREPGWEASLVEAIEHAALTPQERLDAARAVAQIGDGTDEPEIVTRLRAAAADEERSLDVRVPLLAALATEQDEPARHQLNRVAATFGAGFRTRYPFVAALQEEVGARTSERDPTAGLVPMRRLHELPVRSLRIPEPSTHFSGRETLLALIGERFAGGASAQVVHGWGGAGKTAIAIEYCHRHRDDYDVVWWVPADKPELMPATIAALAPGLGLPPAEVVGVAGAADAVLGALRDGTPYQRWLVVYDNVGDPEDLEGLVPEGPGHVLVTSRRSDWGPRFEPMECVTLDRMASVEFLTRAVGARLDAEEADELAEELGDLPLALRQAASLMATTGMRAREYLTLLRDESVALHGRNVSIPAAVGVVWTLSVDELRRDDPDAVELLRVLAFFGPAPVPRDLFSAPAVRPVALLENLRDNPIRLSQAVRALHRYTLIRSEPDSWTLHMHPFVRSMTRDRVPEEEQERICEQVRLLMASYVREDPYDPATWKKYASVAGHLEALSVEESTDADVRDLALRCANYLSAAGDYADARSLAERLVGKWSVVSGPADPHVIQARLLLTNAMRGVGERPSAYELDLETLTSSGDQEGERHPLMPLAVRGVAAALRARGDFGEATSMAGKALEQARGTYGNDHPLTVLLQCDTALSVCLTGAYEHALRLSEETFTAASRWDGHVGLRMKAWEVMACCLRLHGRPLEARDAAEEVFQYSTDALGFDHPRTLRAGREFAVGLRQVGELGDAENLAIRVHAAHLHRYGPRHPGTLAALIALSNSRRFQNALAEEVVAGYAETLGADHPFHYASMGNLALRHRDSDDHAAAMNLDRRALAGLDARLGRDHPYALAVAVNLASDLAGSGDTEGALQLGADTEARLLRVLGPAHPTTLACAANLRLDRLRTATAEERQVLRDETFRSYADALGIDHPDADRATRNERVDVEFDPPPL</sequence>
<evidence type="ECO:0000256" key="1">
    <source>
        <dbReference type="SAM" id="MobiDB-lite"/>
    </source>
</evidence>
<dbReference type="Gene3D" id="3.40.50.300">
    <property type="entry name" value="P-loop containing nucleotide triphosphate hydrolases"/>
    <property type="match status" value="1"/>
</dbReference>
<keyword evidence="4" id="KW-1185">Reference proteome</keyword>
<feature type="transmembrane region" description="Helical" evidence="2">
    <location>
        <begin position="117"/>
        <end position="140"/>
    </location>
</feature>
<keyword evidence="2" id="KW-0472">Membrane</keyword>
<reference evidence="3 4" key="1">
    <citation type="submission" date="2024-09" db="EMBL/GenBank/DDBJ databases">
        <authorList>
            <person name="Sun Q."/>
            <person name="Mori K."/>
        </authorList>
    </citation>
    <scope>NUCLEOTIDE SEQUENCE [LARGE SCALE GENOMIC DNA]</scope>
    <source>
        <strain evidence="3 4">JCM 3324</strain>
    </source>
</reference>
<proteinExistence type="predicted"/>
<evidence type="ECO:0000313" key="4">
    <source>
        <dbReference type="Proteomes" id="UP001589568"/>
    </source>
</evidence>
<accession>A0ABV5P0K9</accession>
<dbReference type="InterPro" id="IPR011990">
    <property type="entry name" value="TPR-like_helical_dom_sf"/>
</dbReference>
<dbReference type="PANTHER" id="PTHR46082:SF6">
    <property type="entry name" value="AAA+ ATPASE DOMAIN-CONTAINING PROTEIN-RELATED"/>
    <property type="match status" value="1"/>
</dbReference>
<dbReference type="NCBIfam" id="NF040586">
    <property type="entry name" value="FxSxx_TPR"/>
    <property type="match status" value="1"/>
</dbReference>
<dbReference type="PANTHER" id="PTHR46082">
    <property type="entry name" value="ATP/GTP-BINDING PROTEIN-RELATED"/>
    <property type="match status" value="1"/>
</dbReference>
<feature type="transmembrane region" description="Helical" evidence="2">
    <location>
        <begin position="9"/>
        <end position="27"/>
    </location>
</feature>
<dbReference type="Gene3D" id="1.25.40.10">
    <property type="entry name" value="Tetratricopeptide repeat domain"/>
    <property type="match status" value="3"/>
</dbReference>
<dbReference type="InterPro" id="IPR053137">
    <property type="entry name" value="NLR-like"/>
</dbReference>
<dbReference type="SUPFAM" id="SSF52540">
    <property type="entry name" value="P-loop containing nucleoside triphosphate hydrolases"/>
    <property type="match status" value="1"/>
</dbReference>
<dbReference type="SUPFAM" id="SSF48452">
    <property type="entry name" value="TPR-like"/>
    <property type="match status" value="1"/>
</dbReference>
<organism evidence="3 4">
    <name type="scientific">Nonomuraea salmonea</name>
    <dbReference type="NCBI Taxonomy" id="46181"/>
    <lineage>
        <taxon>Bacteria</taxon>
        <taxon>Bacillati</taxon>
        <taxon>Actinomycetota</taxon>
        <taxon>Actinomycetes</taxon>
        <taxon>Streptosporangiales</taxon>
        <taxon>Streptosporangiaceae</taxon>
        <taxon>Nonomuraea</taxon>
    </lineage>
</organism>
<evidence type="ECO:0000313" key="3">
    <source>
        <dbReference type="EMBL" id="MFB9476100.1"/>
    </source>
</evidence>
<keyword evidence="2" id="KW-1133">Transmembrane helix</keyword>
<gene>
    <name evidence="3" type="primary">fxsT</name>
    <name evidence="3" type="ORF">ACFFR3_41960</name>
</gene>
<protein>
    <submittedName>
        <fullName evidence="3">FxSxx-COOH system tetratricopeptide repeat protein</fullName>
    </submittedName>
</protein>
<dbReference type="RefSeq" id="WP_379484942.1">
    <property type="nucleotide sequence ID" value="NZ_JBHMCF010000046.1"/>
</dbReference>
<feature type="region of interest" description="Disordered" evidence="1">
    <location>
        <begin position="1696"/>
        <end position="1717"/>
    </location>
</feature>
<feature type="transmembrane region" description="Helical" evidence="2">
    <location>
        <begin position="47"/>
        <end position="67"/>
    </location>
</feature>
<name>A0ABV5P0K9_9ACTN</name>
<feature type="compositionally biased region" description="Basic and acidic residues" evidence="1">
    <location>
        <begin position="1696"/>
        <end position="1710"/>
    </location>
</feature>